<evidence type="ECO:0000313" key="1">
    <source>
        <dbReference type="EMBL" id="HGS22344.1"/>
    </source>
</evidence>
<proteinExistence type="predicted"/>
<comment type="caution">
    <text evidence="1">The sequence shown here is derived from an EMBL/GenBank/DDBJ whole genome shotgun (WGS) entry which is preliminary data.</text>
</comment>
<gene>
    <name evidence="1" type="ORF">ENT37_10795</name>
</gene>
<reference evidence="1" key="1">
    <citation type="journal article" date="2020" name="mSystems">
        <title>Genome- and Community-Level Interaction Insights into Carbon Utilization and Element Cycling Functions of Hydrothermarchaeota in Hydrothermal Sediment.</title>
        <authorList>
            <person name="Zhou Z."/>
            <person name="Liu Y."/>
            <person name="Xu W."/>
            <person name="Pan J."/>
            <person name="Luo Z.H."/>
            <person name="Li M."/>
        </authorList>
    </citation>
    <scope>NUCLEOTIDE SEQUENCE [LARGE SCALE GENOMIC DNA]</scope>
    <source>
        <strain evidence="1">SpSt-573</strain>
    </source>
</reference>
<dbReference type="EMBL" id="DSYK01000532">
    <property type="protein sequence ID" value="HGS22344.1"/>
    <property type="molecule type" value="Genomic_DNA"/>
</dbReference>
<dbReference type="AlphaFoldDB" id="A0A7C4PLG0"/>
<sequence length="77" mass="8621">MRFTCVRMDWRVPGNGQIRQKARAGEKQITVQALNSLAGITELQENPSHWVNNCAAAYYGVESIRAVEPILNSPVHQ</sequence>
<accession>A0A7C4PLG0</accession>
<name>A0A7C4PLG0_9CHLR</name>
<organism evidence="1">
    <name type="scientific">Anaerolinea thermolimosa</name>
    <dbReference type="NCBI Taxonomy" id="229919"/>
    <lineage>
        <taxon>Bacteria</taxon>
        <taxon>Bacillati</taxon>
        <taxon>Chloroflexota</taxon>
        <taxon>Anaerolineae</taxon>
        <taxon>Anaerolineales</taxon>
        <taxon>Anaerolineaceae</taxon>
        <taxon>Anaerolinea</taxon>
    </lineage>
</organism>
<protein>
    <submittedName>
        <fullName evidence="1">Uncharacterized protein</fullName>
    </submittedName>
</protein>